<gene>
    <name evidence="7" type="ORF">G3574_18190</name>
</gene>
<dbReference type="SUPFAM" id="SSF117143">
    <property type="entry name" value="Flagellar hook protein flgE"/>
    <property type="match status" value="1"/>
</dbReference>
<dbReference type="GO" id="GO:0071978">
    <property type="term" value="P:bacterial-type flagellum-dependent swarming motility"/>
    <property type="evidence" value="ECO:0007669"/>
    <property type="project" value="TreeGrafter"/>
</dbReference>
<keyword evidence="7" id="KW-0966">Cell projection</keyword>
<dbReference type="Proteomes" id="UP000482155">
    <property type="component" value="Unassembled WGS sequence"/>
</dbReference>
<evidence type="ECO:0000256" key="1">
    <source>
        <dbReference type="ARBA" id="ARBA00004117"/>
    </source>
</evidence>
<accession>A0A6B3SQH5</accession>
<evidence type="ECO:0000256" key="2">
    <source>
        <dbReference type="ARBA" id="ARBA00009677"/>
    </source>
</evidence>
<evidence type="ECO:0000259" key="5">
    <source>
        <dbReference type="Pfam" id="PF06429"/>
    </source>
</evidence>
<feature type="domain" description="Flagellar basal-body/hook protein C-terminal" evidence="5">
    <location>
        <begin position="183"/>
        <end position="227"/>
    </location>
</feature>
<dbReference type="AlphaFoldDB" id="A0A6B3SQH5"/>
<organism evidence="7 8">
    <name type="scientific">Noviherbaspirillum galbum</name>
    <dbReference type="NCBI Taxonomy" id="2709383"/>
    <lineage>
        <taxon>Bacteria</taxon>
        <taxon>Pseudomonadati</taxon>
        <taxon>Pseudomonadota</taxon>
        <taxon>Betaproteobacteria</taxon>
        <taxon>Burkholderiales</taxon>
        <taxon>Oxalobacteraceae</taxon>
        <taxon>Noviherbaspirillum</taxon>
    </lineage>
</organism>
<dbReference type="InterPro" id="IPR053967">
    <property type="entry name" value="LlgE_F_G-like_D1"/>
</dbReference>
<evidence type="ECO:0000313" key="8">
    <source>
        <dbReference type="Proteomes" id="UP000482155"/>
    </source>
</evidence>
<dbReference type="GO" id="GO:0009425">
    <property type="term" value="C:bacterial-type flagellum basal body"/>
    <property type="evidence" value="ECO:0007669"/>
    <property type="project" value="UniProtKB-SubCell"/>
</dbReference>
<keyword evidence="7" id="KW-0969">Cilium</keyword>
<dbReference type="PANTHER" id="PTHR30435:SF19">
    <property type="entry name" value="FLAGELLAR BASAL-BODY ROD PROTEIN FLGG"/>
    <property type="match status" value="1"/>
</dbReference>
<dbReference type="PANTHER" id="PTHR30435">
    <property type="entry name" value="FLAGELLAR PROTEIN"/>
    <property type="match status" value="1"/>
</dbReference>
<evidence type="ECO:0000256" key="4">
    <source>
        <dbReference type="RuleBase" id="RU362116"/>
    </source>
</evidence>
<dbReference type="NCBIfam" id="TIGR03506">
    <property type="entry name" value="FlgEFG_subfam"/>
    <property type="match status" value="1"/>
</dbReference>
<name>A0A6B3SQH5_9BURK</name>
<dbReference type="Pfam" id="PF06429">
    <property type="entry name" value="Flg_bbr_C"/>
    <property type="match status" value="1"/>
</dbReference>
<keyword evidence="7" id="KW-0282">Flagellum</keyword>
<evidence type="ECO:0000313" key="7">
    <source>
        <dbReference type="EMBL" id="NEX63017.1"/>
    </source>
</evidence>
<sequence>MQNDTERLNNISHNLANAGTNGYKRRVTVTRPFAEQLQSASSASGMGAGTSAVIDPAAGTIRPSASPLDLAIEGDAFFEVSTPQGPAFTRYGHFHVDAAGKLVTEQGDAVMGTTGELAGAGASSGMSVNRRGEVTQGEQLLGQVKLVRFANASALLPLGQGLYAQGGARVTEAGSDAGPVGIQPGALENSNVSSAQEMARLAETVRHFEALQKVVQGYDEALEKAIRKLGEF</sequence>
<protein>
    <submittedName>
        <fullName evidence="7">Flagellar hook basal-body protein</fullName>
    </submittedName>
</protein>
<dbReference type="InterPro" id="IPR037925">
    <property type="entry name" value="FlgE/F/G-like"/>
</dbReference>
<evidence type="ECO:0000259" key="6">
    <source>
        <dbReference type="Pfam" id="PF22692"/>
    </source>
</evidence>
<reference evidence="7 8" key="1">
    <citation type="submission" date="2020-02" db="EMBL/GenBank/DDBJ databases">
        <authorList>
            <person name="Kim M.K."/>
        </authorList>
    </citation>
    <scope>NUCLEOTIDE SEQUENCE [LARGE SCALE GENOMIC DNA]</scope>
    <source>
        <strain evidence="7 8">17J57-3</strain>
    </source>
</reference>
<dbReference type="InterPro" id="IPR020013">
    <property type="entry name" value="Flagellar_FlgE/F/G"/>
</dbReference>
<comment type="caution">
    <text evidence="7">The sequence shown here is derived from an EMBL/GenBank/DDBJ whole genome shotgun (WGS) entry which is preliminary data.</text>
</comment>
<dbReference type="InterPro" id="IPR010930">
    <property type="entry name" value="Flg_bb/hook_C_dom"/>
</dbReference>
<proteinExistence type="inferred from homology"/>
<comment type="subcellular location">
    <subcellularLocation>
        <location evidence="1 4">Bacterial flagellum basal body</location>
    </subcellularLocation>
</comment>
<dbReference type="Pfam" id="PF22692">
    <property type="entry name" value="LlgE_F_G_D1"/>
    <property type="match status" value="1"/>
</dbReference>
<dbReference type="EMBL" id="JAAIVB010000065">
    <property type="protein sequence ID" value="NEX63017.1"/>
    <property type="molecule type" value="Genomic_DNA"/>
</dbReference>
<feature type="domain" description="Flagellar hook protein FlgE/F/G-like D1" evidence="6">
    <location>
        <begin position="71"/>
        <end position="135"/>
    </location>
</feature>
<keyword evidence="8" id="KW-1185">Reference proteome</keyword>
<comment type="similarity">
    <text evidence="2 4">Belongs to the flagella basal body rod proteins family.</text>
</comment>
<keyword evidence="3 4" id="KW-0975">Bacterial flagellum</keyword>
<evidence type="ECO:0000256" key="3">
    <source>
        <dbReference type="ARBA" id="ARBA00023143"/>
    </source>
</evidence>